<keyword evidence="2" id="KW-1185">Reference proteome</keyword>
<name>A0AAV3XJQ6_9GAST</name>
<dbReference type="EMBL" id="BLXT01000430">
    <property type="protein sequence ID" value="GFN77030.1"/>
    <property type="molecule type" value="Genomic_DNA"/>
</dbReference>
<evidence type="ECO:0000313" key="1">
    <source>
        <dbReference type="EMBL" id="GFN77030.1"/>
    </source>
</evidence>
<accession>A0AAV3XJQ6</accession>
<comment type="caution">
    <text evidence="1">The sequence shown here is derived from an EMBL/GenBank/DDBJ whole genome shotgun (WGS) entry which is preliminary data.</text>
</comment>
<sequence>MPPLQLQQSPARSRSTGLWPGQRLNINTMFSSVCAHSVDIDVVHALSGGRSLVPHHCHTVLAPLTRSPASSPETECYHSRIAVPHARPAKLINYCAAEAARIYVVSSLFKSRESVLPLFAQSCRHDLLNS</sequence>
<dbReference type="AlphaFoldDB" id="A0AAV3XJQ6"/>
<organism evidence="1 2">
    <name type="scientific">Plakobranchus ocellatus</name>
    <dbReference type="NCBI Taxonomy" id="259542"/>
    <lineage>
        <taxon>Eukaryota</taxon>
        <taxon>Metazoa</taxon>
        <taxon>Spiralia</taxon>
        <taxon>Lophotrochozoa</taxon>
        <taxon>Mollusca</taxon>
        <taxon>Gastropoda</taxon>
        <taxon>Heterobranchia</taxon>
        <taxon>Euthyneura</taxon>
        <taxon>Panpulmonata</taxon>
        <taxon>Sacoglossa</taxon>
        <taxon>Placobranchoidea</taxon>
        <taxon>Plakobranchidae</taxon>
        <taxon>Plakobranchus</taxon>
    </lineage>
</organism>
<protein>
    <submittedName>
        <fullName evidence="1">Uncharacterized protein</fullName>
    </submittedName>
</protein>
<proteinExistence type="predicted"/>
<evidence type="ECO:0000313" key="2">
    <source>
        <dbReference type="Proteomes" id="UP000735302"/>
    </source>
</evidence>
<gene>
    <name evidence="1" type="ORF">PoB_000353600</name>
</gene>
<reference evidence="1 2" key="1">
    <citation type="journal article" date="2021" name="Elife">
        <title>Chloroplast acquisition without the gene transfer in kleptoplastic sea slugs, Plakobranchus ocellatus.</title>
        <authorList>
            <person name="Maeda T."/>
            <person name="Takahashi S."/>
            <person name="Yoshida T."/>
            <person name="Shimamura S."/>
            <person name="Takaki Y."/>
            <person name="Nagai Y."/>
            <person name="Toyoda A."/>
            <person name="Suzuki Y."/>
            <person name="Arimoto A."/>
            <person name="Ishii H."/>
            <person name="Satoh N."/>
            <person name="Nishiyama T."/>
            <person name="Hasebe M."/>
            <person name="Maruyama T."/>
            <person name="Minagawa J."/>
            <person name="Obokata J."/>
            <person name="Shigenobu S."/>
        </authorList>
    </citation>
    <scope>NUCLEOTIDE SEQUENCE [LARGE SCALE GENOMIC DNA]</scope>
</reference>
<dbReference type="Proteomes" id="UP000735302">
    <property type="component" value="Unassembled WGS sequence"/>
</dbReference>